<feature type="compositionally biased region" description="Acidic residues" evidence="1">
    <location>
        <begin position="184"/>
        <end position="193"/>
    </location>
</feature>
<reference evidence="2" key="1">
    <citation type="journal article" date="2021" name="Nat. Commun.">
        <title>Genetic determinants of endophytism in the Arabidopsis root mycobiome.</title>
        <authorList>
            <person name="Mesny F."/>
            <person name="Miyauchi S."/>
            <person name="Thiergart T."/>
            <person name="Pickel B."/>
            <person name="Atanasova L."/>
            <person name="Karlsson M."/>
            <person name="Huettel B."/>
            <person name="Barry K.W."/>
            <person name="Haridas S."/>
            <person name="Chen C."/>
            <person name="Bauer D."/>
            <person name="Andreopoulos W."/>
            <person name="Pangilinan J."/>
            <person name="LaButti K."/>
            <person name="Riley R."/>
            <person name="Lipzen A."/>
            <person name="Clum A."/>
            <person name="Drula E."/>
            <person name="Henrissat B."/>
            <person name="Kohler A."/>
            <person name="Grigoriev I.V."/>
            <person name="Martin F.M."/>
            <person name="Hacquard S."/>
        </authorList>
    </citation>
    <scope>NUCLEOTIDE SEQUENCE</scope>
    <source>
        <strain evidence="2">MPI-CAGE-CH-0243</strain>
    </source>
</reference>
<evidence type="ECO:0000313" key="2">
    <source>
        <dbReference type="EMBL" id="KAH7128748.1"/>
    </source>
</evidence>
<evidence type="ECO:0000256" key="1">
    <source>
        <dbReference type="SAM" id="MobiDB-lite"/>
    </source>
</evidence>
<proteinExistence type="predicted"/>
<organism evidence="2 3">
    <name type="scientific">Dendryphion nanum</name>
    <dbReference type="NCBI Taxonomy" id="256645"/>
    <lineage>
        <taxon>Eukaryota</taxon>
        <taxon>Fungi</taxon>
        <taxon>Dikarya</taxon>
        <taxon>Ascomycota</taxon>
        <taxon>Pezizomycotina</taxon>
        <taxon>Dothideomycetes</taxon>
        <taxon>Pleosporomycetidae</taxon>
        <taxon>Pleosporales</taxon>
        <taxon>Torulaceae</taxon>
        <taxon>Dendryphion</taxon>
    </lineage>
</organism>
<dbReference type="Proteomes" id="UP000700596">
    <property type="component" value="Unassembled WGS sequence"/>
</dbReference>
<feature type="region of interest" description="Disordered" evidence="1">
    <location>
        <begin position="171"/>
        <end position="213"/>
    </location>
</feature>
<dbReference type="AlphaFoldDB" id="A0A9P9IN78"/>
<accession>A0A9P9IN78</accession>
<dbReference type="EMBL" id="JAGMWT010000005">
    <property type="protein sequence ID" value="KAH7128748.1"/>
    <property type="molecule type" value="Genomic_DNA"/>
</dbReference>
<keyword evidence="3" id="KW-1185">Reference proteome</keyword>
<name>A0A9P9IN78_9PLEO</name>
<evidence type="ECO:0000313" key="3">
    <source>
        <dbReference type="Proteomes" id="UP000700596"/>
    </source>
</evidence>
<comment type="caution">
    <text evidence="2">The sequence shown here is derived from an EMBL/GenBank/DDBJ whole genome shotgun (WGS) entry which is preliminary data.</text>
</comment>
<gene>
    <name evidence="2" type="ORF">B0J11DRAFT_278216</name>
</gene>
<sequence length="213" mass="23460">MERVRNEVAQEILSSITAAPQDPVLPTTQAVGDADNNARQPRWAVSYLCSLCSPFHPHVLHHNAMAIEEGLHPVYQDMIKFLMLRRSWRYSDAVRAAKTRSDVCDRAVKDAAAAAEARRVARYVARDQGLAERRLTDQQRMDAIYDAGQAATLTSRLAPIYAAMEAARVARHTASESASTEPSTTEEVDEETEAATTERHAAELAGEEPEDAS</sequence>
<protein>
    <submittedName>
        <fullName evidence="2">Uncharacterized protein</fullName>
    </submittedName>
</protein>